<keyword evidence="6 9" id="KW-1133">Transmembrane helix</keyword>
<dbReference type="InterPro" id="IPR055348">
    <property type="entry name" value="DctQ"/>
</dbReference>
<comment type="similarity">
    <text evidence="8 9">Belongs to the TRAP transporter small permease family.</text>
</comment>
<evidence type="ECO:0000256" key="9">
    <source>
        <dbReference type="RuleBase" id="RU369079"/>
    </source>
</evidence>
<keyword evidence="5 9" id="KW-0812">Transmembrane</keyword>
<feature type="domain" description="Tripartite ATP-independent periplasmic transporters DctQ component" evidence="10">
    <location>
        <begin position="23"/>
        <end position="149"/>
    </location>
</feature>
<evidence type="ECO:0000256" key="8">
    <source>
        <dbReference type="ARBA" id="ARBA00038436"/>
    </source>
</evidence>
<organism evidence="11 12">
    <name type="scientific">Billgrantia zhangzhouensis</name>
    <dbReference type="NCBI Taxonomy" id="2733481"/>
    <lineage>
        <taxon>Bacteria</taxon>
        <taxon>Pseudomonadati</taxon>
        <taxon>Pseudomonadota</taxon>
        <taxon>Gammaproteobacteria</taxon>
        <taxon>Oceanospirillales</taxon>
        <taxon>Halomonadaceae</taxon>
        <taxon>Billgrantia</taxon>
    </lineage>
</organism>
<reference evidence="11 12" key="1">
    <citation type="journal article" date="2021" name="Front. Microbiol.">
        <title>Aerobic Denitrification and Heterotrophic Sulfur Oxidation in the Genus Halomonas Revealed by Six Novel Species Characterizations and Genome-Based Analysis.</title>
        <authorList>
            <person name="Wang L."/>
            <person name="Shao Z."/>
        </authorList>
    </citation>
    <scope>NUCLEOTIDE SEQUENCE [LARGE SCALE GENOMIC DNA]</scope>
    <source>
        <strain evidence="11 12">MCCC 1A11036</strain>
    </source>
</reference>
<dbReference type="InterPro" id="IPR007387">
    <property type="entry name" value="TRAP_DctQ"/>
</dbReference>
<evidence type="ECO:0000313" key="11">
    <source>
        <dbReference type="EMBL" id="MCE8018591.1"/>
    </source>
</evidence>
<gene>
    <name evidence="11" type="ORF">HOP51_00460</name>
</gene>
<feature type="transmembrane region" description="Helical" evidence="9">
    <location>
        <begin position="47"/>
        <end position="64"/>
    </location>
</feature>
<keyword evidence="4 9" id="KW-0997">Cell inner membrane</keyword>
<dbReference type="RefSeq" id="WP_234271990.1">
    <property type="nucleotide sequence ID" value="NZ_JABFTT010000001.1"/>
</dbReference>
<comment type="subcellular location">
    <subcellularLocation>
        <location evidence="1 9">Cell inner membrane</location>
        <topology evidence="1 9">Multi-pass membrane protein</topology>
    </subcellularLocation>
</comment>
<evidence type="ECO:0000256" key="1">
    <source>
        <dbReference type="ARBA" id="ARBA00004429"/>
    </source>
</evidence>
<dbReference type="Pfam" id="PF04290">
    <property type="entry name" value="DctQ"/>
    <property type="match status" value="1"/>
</dbReference>
<keyword evidence="2 9" id="KW-0813">Transport</keyword>
<accession>A0ABS9A9J7</accession>
<sequence>MRILIQLYFNALKFFLVFCLISIVCLIFLNVVLRYGFNSGINISVELSRFLFVWMVFSGAIIVLHENGHVAVEALVRKLPRLGALSVVILAKLCMIFVGVLLLDGSWKQMMLNWSTLSPTVGMPMGYFYLTGVIFSVLSIWVQIIASFEVVLKYSRGGEVLKNEERQL</sequence>
<dbReference type="Proteomes" id="UP001320122">
    <property type="component" value="Unassembled WGS sequence"/>
</dbReference>
<feature type="transmembrane region" description="Helical" evidence="9">
    <location>
        <begin position="84"/>
        <end position="107"/>
    </location>
</feature>
<dbReference type="EMBL" id="JABFTT010000001">
    <property type="protein sequence ID" value="MCE8018591.1"/>
    <property type="molecule type" value="Genomic_DNA"/>
</dbReference>
<dbReference type="PANTHER" id="PTHR35011">
    <property type="entry name" value="2,3-DIKETO-L-GULONATE TRAP TRANSPORTER SMALL PERMEASE PROTEIN YIAM"/>
    <property type="match status" value="1"/>
</dbReference>
<keyword evidence="12" id="KW-1185">Reference proteome</keyword>
<feature type="transmembrane region" description="Helical" evidence="9">
    <location>
        <begin position="127"/>
        <end position="152"/>
    </location>
</feature>
<protein>
    <recommendedName>
        <fullName evidence="9">TRAP transporter small permease protein</fullName>
    </recommendedName>
</protein>
<keyword evidence="7 9" id="KW-0472">Membrane</keyword>
<evidence type="ECO:0000313" key="12">
    <source>
        <dbReference type="Proteomes" id="UP001320122"/>
    </source>
</evidence>
<comment type="function">
    <text evidence="9">Part of the tripartite ATP-independent periplasmic (TRAP) transport system.</text>
</comment>
<evidence type="ECO:0000256" key="6">
    <source>
        <dbReference type="ARBA" id="ARBA00022989"/>
    </source>
</evidence>
<evidence type="ECO:0000259" key="10">
    <source>
        <dbReference type="Pfam" id="PF04290"/>
    </source>
</evidence>
<evidence type="ECO:0000256" key="3">
    <source>
        <dbReference type="ARBA" id="ARBA00022475"/>
    </source>
</evidence>
<name>A0ABS9A9J7_9GAMM</name>
<proteinExistence type="inferred from homology"/>
<comment type="caution">
    <text evidence="11">The sequence shown here is derived from an EMBL/GenBank/DDBJ whole genome shotgun (WGS) entry which is preliminary data.</text>
</comment>
<dbReference type="PANTHER" id="PTHR35011:SF2">
    <property type="entry name" value="2,3-DIKETO-L-GULONATE TRAP TRANSPORTER SMALL PERMEASE PROTEIN YIAM"/>
    <property type="match status" value="1"/>
</dbReference>
<feature type="transmembrane region" description="Helical" evidence="9">
    <location>
        <begin position="12"/>
        <end position="35"/>
    </location>
</feature>
<keyword evidence="3" id="KW-1003">Cell membrane</keyword>
<comment type="subunit">
    <text evidence="9">The complex comprises the extracytoplasmic solute receptor protein and the two transmembrane proteins.</text>
</comment>
<evidence type="ECO:0000256" key="2">
    <source>
        <dbReference type="ARBA" id="ARBA00022448"/>
    </source>
</evidence>
<evidence type="ECO:0000256" key="5">
    <source>
        <dbReference type="ARBA" id="ARBA00022692"/>
    </source>
</evidence>
<evidence type="ECO:0000256" key="4">
    <source>
        <dbReference type="ARBA" id="ARBA00022519"/>
    </source>
</evidence>
<evidence type="ECO:0000256" key="7">
    <source>
        <dbReference type="ARBA" id="ARBA00023136"/>
    </source>
</evidence>